<keyword evidence="1" id="KW-0812">Transmembrane</keyword>
<reference evidence="3" key="1">
    <citation type="submission" date="2016-02" db="EMBL/GenBank/DDBJ databases">
        <title>Draft genome sequence of Microdochium bolleyi, a fungal endophyte of beachgrass.</title>
        <authorList>
            <consortium name="DOE Joint Genome Institute"/>
            <person name="David A.S."/>
            <person name="May G."/>
            <person name="Haridas S."/>
            <person name="Lim J."/>
            <person name="Wang M."/>
            <person name="Labutti K."/>
            <person name="Lipzen A."/>
            <person name="Barry K."/>
            <person name="Grigoriev I.V."/>
        </authorList>
    </citation>
    <scope>NUCLEOTIDE SEQUENCE [LARGE SCALE GENOMIC DNA]</scope>
    <source>
        <strain evidence="3">J235TASD1</strain>
    </source>
</reference>
<sequence length="63" mass="6562">MPRDRCTTPVPSAGTCALGTAVLVSFFAELSSSLFFSVSHVLSPVAATFHIVVLLRPASSHSS</sequence>
<organism evidence="2 3">
    <name type="scientific">Microdochium bolleyi</name>
    <dbReference type="NCBI Taxonomy" id="196109"/>
    <lineage>
        <taxon>Eukaryota</taxon>
        <taxon>Fungi</taxon>
        <taxon>Dikarya</taxon>
        <taxon>Ascomycota</taxon>
        <taxon>Pezizomycotina</taxon>
        <taxon>Sordariomycetes</taxon>
        <taxon>Xylariomycetidae</taxon>
        <taxon>Xylariales</taxon>
        <taxon>Microdochiaceae</taxon>
        <taxon>Microdochium</taxon>
    </lineage>
</organism>
<dbReference type="Proteomes" id="UP000070501">
    <property type="component" value="Unassembled WGS sequence"/>
</dbReference>
<keyword evidence="1" id="KW-0472">Membrane</keyword>
<feature type="transmembrane region" description="Helical" evidence="1">
    <location>
        <begin position="34"/>
        <end position="55"/>
    </location>
</feature>
<gene>
    <name evidence="2" type="ORF">Micbo1qcDRAFT_161771</name>
</gene>
<name>A0A136J3R9_9PEZI</name>
<proteinExistence type="predicted"/>
<dbReference type="AlphaFoldDB" id="A0A136J3R9"/>
<feature type="transmembrane region" description="Helical" evidence="1">
    <location>
        <begin position="12"/>
        <end position="28"/>
    </location>
</feature>
<evidence type="ECO:0000313" key="2">
    <source>
        <dbReference type="EMBL" id="KXJ91754.1"/>
    </source>
</evidence>
<keyword evidence="1" id="KW-1133">Transmembrane helix</keyword>
<dbReference type="EMBL" id="KQ964249">
    <property type="protein sequence ID" value="KXJ91754.1"/>
    <property type="molecule type" value="Genomic_DNA"/>
</dbReference>
<protein>
    <submittedName>
        <fullName evidence="2">Uncharacterized protein</fullName>
    </submittedName>
</protein>
<evidence type="ECO:0000313" key="3">
    <source>
        <dbReference type="Proteomes" id="UP000070501"/>
    </source>
</evidence>
<evidence type="ECO:0000256" key="1">
    <source>
        <dbReference type="SAM" id="Phobius"/>
    </source>
</evidence>
<keyword evidence="3" id="KW-1185">Reference proteome</keyword>
<accession>A0A136J3R9</accession>
<dbReference type="InParanoid" id="A0A136J3R9"/>